<evidence type="ECO:0000259" key="3">
    <source>
        <dbReference type="Pfam" id="PF01556"/>
    </source>
</evidence>
<dbReference type="PANTHER" id="PTHR24078">
    <property type="entry name" value="DNAJ HOMOLOG SUBFAMILY C MEMBER"/>
    <property type="match status" value="1"/>
</dbReference>
<dbReference type="GO" id="GO:0005829">
    <property type="term" value="C:cytosol"/>
    <property type="evidence" value="ECO:0007669"/>
    <property type="project" value="TreeGrafter"/>
</dbReference>
<dbReference type="AlphaFoldDB" id="A0AAW1Y9L0"/>
<dbReference type="GO" id="GO:0051082">
    <property type="term" value="F:unfolded protein binding"/>
    <property type="evidence" value="ECO:0007669"/>
    <property type="project" value="InterPro"/>
</dbReference>
<feature type="compositionally biased region" description="Basic and acidic residues" evidence="2">
    <location>
        <begin position="24"/>
        <end position="43"/>
    </location>
</feature>
<dbReference type="InterPro" id="IPR002939">
    <property type="entry name" value="DnaJ_C"/>
</dbReference>
<dbReference type="InterPro" id="IPR008971">
    <property type="entry name" value="HSP40/DnaJ_pept-bd"/>
</dbReference>
<organism evidence="4 5">
    <name type="scientific">Rubus argutus</name>
    <name type="common">Southern blackberry</name>
    <dbReference type="NCBI Taxonomy" id="59490"/>
    <lineage>
        <taxon>Eukaryota</taxon>
        <taxon>Viridiplantae</taxon>
        <taxon>Streptophyta</taxon>
        <taxon>Embryophyta</taxon>
        <taxon>Tracheophyta</taxon>
        <taxon>Spermatophyta</taxon>
        <taxon>Magnoliopsida</taxon>
        <taxon>eudicotyledons</taxon>
        <taxon>Gunneridae</taxon>
        <taxon>Pentapetalae</taxon>
        <taxon>rosids</taxon>
        <taxon>fabids</taxon>
        <taxon>Rosales</taxon>
        <taxon>Rosaceae</taxon>
        <taxon>Rosoideae</taxon>
        <taxon>Rosoideae incertae sedis</taxon>
        <taxon>Rubus</taxon>
    </lineage>
</organism>
<comment type="caution">
    <text evidence="4">The sequence shown here is derived from an EMBL/GenBank/DDBJ whole genome shotgun (WGS) entry which is preliminary data.</text>
</comment>
<dbReference type="GO" id="GO:0006457">
    <property type="term" value="P:protein folding"/>
    <property type="evidence" value="ECO:0007669"/>
    <property type="project" value="InterPro"/>
</dbReference>
<evidence type="ECO:0000256" key="1">
    <source>
        <dbReference type="ARBA" id="ARBA00023186"/>
    </source>
</evidence>
<dbReference type="FunFam" id="2.60.260.20:FF:000006">
    <property type="entry name" value="DnaJ subfamily B member 13"/>
    <property type="match status" value="1"/>
</dbReference>
<dbReference type="CDD" id="cd10747">
    <property type="entry name" value="DnaJ_C"/>
    <property type="match status" value="1"/>
</dbReference>
<accession>A0AAW1Y9L0</accession>
<gene>
    <name evidence="4" type="ORF">M0R45_011337</name>
</gene>
<dbReference type="EMBL" id="JBEDUW010000002">
    <property type="protein sequence ID" value="KAK9945841.1"/>
    <property type="molecule type" value="Genomic_DNA"/>
</dbReference>
<feature type="domain" description="Chaperone DnaJ C-terminal" evidence="3">
    <location>
        <begin position="185"/>
        <end position="343"/>
    </location>
</feature>
<name>A0AAW1Y9L0_RUBAR</name>
<dbReference type="PANTHER" id="PTHR24078:SF574">
    <property type="entry name" value="CHAPERONE DNAJ C-TERMINAL DOMAIN-CONTAINING PROTEIN"/>
    <property type="match status" value="1"/>
</dbReference>
<feature type="region of interest" description="Disordered" evidence="2">
    <location>
        <begin position="110"/>
        <end position="167"/>
    </location>
</feature>
<dbReference type="Pfam" id="PF01556">
    <property type="entry name" value="DnaJ_C"/>
    <property type="match status" value="1"/>
</dbReference>
<dbReference type="SUPFAM" id="SSF49493">
    <property type="entry name" value="HSP40/DnaJ peptide-binding domain"/>
    <property type="match status" value="2"/>
</dbReference>
<dbReference type="Gene3D" id="2.60.260.20">
    <property type="entry name" value="Urease metallochaperone UreE, N-terminal domain"/>
    <property type="match status" value="2"/>
</dbReference>
<dbReference type="Proteomes" id="UP001457282">
    <property type="component" value="Unassembled WGS sequence"/>
</dbReference>
<evidence type="ECO:0000313" key="5">
    <source>
        <dbReference type="Proteomes" id="UP001457282"/>
    </source>
</evidence>
<feature type="region of interest" description="Disordered" evidence="2">
    <location>
        <begin position="24"/>
        <end position="63"/>
    </location>
</feature>
<feature type="compositionally biased region" description="Low complexity" evidence="2">
    <location>
        <begin position="136"/>
        <end position="145"/>
    </location>
</feature>
<dbReference type="InterPro" id="IPR051339">
    <property type="entry name" value="DnaJ_subfamily_B"/>
</dbReference>
<dbReference type="FunFam" id="2.60.260.20:FF:000015">
    <property type="entry name" value="Heat shock protein 40"/>
    <property type="match status" value="1"/>
</dbReference>
<keyword evidence="5" id="KW-1185">Reference proteome</keyword>
<protein>
    <recommendedName>
        <fullName evidence="3">Chaperone DnaJ C-terminal domain-containing protein</fullName>
    </recommendedName>
</protein>
<keyword evidence="1" id="KW-0143">Chaperone</keyword>
<proteinExistence type="predicted"/>
<reference evidence="4 5" key="1">
    <citation type="journal article" date="2023" name="G3 (Bethesda)">
        <title>A chromosome-length genome assembly and annotation of blackberry (Rubus argutus, cv. 'Hillquist').</title>
        <authorList>
            <person name="Bruna T."/>
            <person name="Aryal R."/>
            <person name="Dudchenko O."/>
            <person name="Sargent D.J."/>
            <person name="Mead D."/>
            <person name="Buti M."/>
            <person name="Cavallini A."/>
            <person name="Hytonen T."/>
            <person name="Andres J."/>
            <person name="Pham M."/>
            <person name="Weisz D."/>
            <person name="Mascagni F."/>
            <person name="Usai G."/>
            <person name="Natali L."/>
            <person name="Bassil N."/>
            <person name="Fernandez G.E."/>
            <person name="Lomsadze A."/>
            <person name="Armour M."/>
            <person name="Olukolu B."/>
            <person name="Poorten T."/>
            <person name="Britton C."/>
            <person name="Davik J."/>
            <person name="Ashrafi H."/>
            <person name="Aiden E.L."/>
            <person name="Borodovsky M."/>
            <person name="Worthington M."/>
        </authorList>
    </citation>
    <scope>NUCLEOTIDE SEQUENCE [LARGE SCALE GENOMIC DNA]</scope>
    <source>
        <strain evidence="4">PI 553951</strain>
    </source>
</reference>
<dbReference type="GO" id="GO:0051087">
    <property type="term" value="F:protein-folding chaperone binding"/>
    <property type="evidence" value="ECO:0007669"/>
    <property type="project" value="TreeGrafter"/>
</dbReference>
<evidence type="ECO:0000313" key="4">
    <source>
        <dbReference type="EMBL" id="KAK9945841.1"/>
    </source>
</evidence>
<sequence length="361" mass="40120">MRSGVASIRNLYRAAYRSITRRWRNDKDKKKSTPEAEKIRPVIENDVPVEDERNNEKSVNGFHFQSYRCNSQGMQRNDSADSPRSSSSFFKHTSVDSLFNMSCHNLTRCGTRSASTTPTRKKGKSRKSCPASPETSSSGRNSKSSTDFDSSTPLSKSGPLSKCESRRSTTIMFSNSSGMLRPPAIERQLECTLEELCFGCSKKMKVTRVVVKDTGQMAQEEELVTINVKPGWKKGTKITFEGLGNERPGAYPADIVFVIAEKRHHLFGREGDDLELTLEIPLIQALTGCTISIPLLGGENMTLAIEDIIFPGYEKTIPDQGMPISKEGGKKGNLKVTFLVEFPTSLTQEQRSDLLTILEDS</sequence>
<evidence type="ECO:0000256" key="2">
    <source>
        <dbReference type="SAM" id="MobiDB-lite"/>
    </source>
</evidence>